<feature type="domain" description="Orn/DAP/Arg decarboxylase 2 N-terminal" evidence="4">
    <location>
        <begin position="37"/>
        <end position="271"/>
    </location>
</feature>
<dbReference type="GO" id="GO:0009089">
    <property type="term" value="P:lysine biosynthetic process via diaminopimelate"/>
    <property type="evidence" value="ECO:0007669"/>
    <property type="project" value="TreeGrafter"/>
</dbReference>
<organism evidence="5 6">
    <name type="scientific">Halomonas daqiaonensis</name>
    <dbReference type="NCBI Taxonomy" id="650850"/>
    <lineage>
        <taxon>Bacteria</taxon>
        <taxon>Pseudomonadati</taxon>
        <taxon>Pseudomonadota</taxon>
        <taxon>Gammaproteobacteria</taxon>
        <taxon>Oceanospirillales</taxon>
        <taxon>Halomonadaceae</taxon>
        <taxon>Halomonas</taxon>
    </lineage>
</organism>
<dbReference type="Gene3D" id="3.20.20.10">
    <property type="entry name" value="Alanine racemase"/>
    <property type="match status" value="1"/>
</dbReference>
<dbReference type="PANTHER" id="PTHR43727">
    <property type="entry name" value="DIAMINOPIMELATE DECARBOXYLASE"/>
    <property type="match status" value="1"/>
</dbReference>
<dbReference type="Gene3D" id="2.40.37.10">
    <property type="entry name" value="Lyase, Ornithine Decarboxylase, Chain A, domain 1"/>
    <property type="match status" value="1"/>
</dbReference>
<gene>
    <name evidence="5" type="ORF">SAMN04488129_102201</name>
</gene>
<dbReference type="InterPro" id="IPR009006">
    <property type="entry name" value="Ala_racemase/Decarboxylase_C"/>
</dbReference>
<feature type="active site" description="Proton donor" evidence="3">
    <location>
        <position position="336"/>
    </location>
</feature>
<dbReference type="InterPro" id="IPR000183">
    <property type="entry name" value="Orn/DAP/Arg_de-COase"/>
</dbReference>
<name>A0A1H7HKR4_9GAMM</name>
<dbReference type="Proteomes" id="UP000198807">
    <property type="component" value="Unassembled WGS sequence"/>
</dbReference>
<protein>
    <submittedName>
        <fullName evidence="5">Diaminopimelate decarboxylase</fullName>
    </submittedName>
</protein>
<dbReference type="Pfam" id="PF02784">
    <property type="entry name" value="Orn_Arg_deC_N"/>
    <property type="match status" value="1"/>
</dbReference>
<dbReference type="OrthoDB" id="9802147at2"/>
<dbReference type="InterPro" id="IPR029066">
    <property type="entry name" value="PLP-binding_barrel"/>
</dbReference>
<evidence type="ECO:0000256" key="2">
    <source>
        <dbReference type="ARBA" id="ARBA00022898"/>
    </source>
</evidence>
<comment type="cofactor">
    <cofactor evidence="1 3">
        <name>pyridoxal 5'-phosphate</name>
        <dbReference type="ChEBI" id="CHEBI:597326"/>
    </cofactor>
</comment>
<dbReference type="SUPFAM" id="SSF50621">
    <property type="entry name" value="Alanine racemase C-terminal domain-like"/>
    <property type="match status" value="1"/>
</dbReference>
<evidence type="ECO:0000313" key="6">
    <source>
        <dbReference type="Proteomes" id="UP000198807"/>
    </source>
</evidence>
<dbReference type="GO" id="GO:0008836">
    <property type="term" value="F:diaminopimelate decarboxylase activity"/>
    <property type="evidence" value="ECO:0007669"/>
    <property type="project" value="TreeGrafter"/>
</dbReference>
<reference evidence="6" key="1">
    <citation type="submission" date="2016-10" db="EMBL/GenBank/DDBJ databases">
        <authorList>
            <person name="Varghese N."/>
            <person name="Submissions S."/>
        </authorList>
    </citation>
    <scope>NUCLEOTIDE SEQUENCE [LARGE SCALE GENOMIC DNA]</scope>
    <source>
        <strain evidence="6">CGMCC 1.9150</strain>
    </source>
</reference>
<dbReference type="SUPFAM" id="SSF51419">
    <property type="entry name" value="PLP-binding barrel"/>
    <property type="match status" value="1"/>
</dbReference>
<evidence type="ECO:0000313" key="5">
    <source>
        <dbReference type="EMBL" id="SEK48795.1"/>
    </source>
</evidence>
<keyword evidence="6" id="KW-1185">Reference proteome</keyword>
<dbReference type="EMBL" id="FOBC01000002">
    <property type="protein sequence ID" value="SEK48795.1"/>
    <property type="molecule type" value="Genomic_DNA"/>
</dbReference>
<dbReference type="InterPro" id="IPR022644">
    <property type="entry name" value="De-COase2_N"/>
</dbReference>
<dbReference type="AlphaFoldDB" id="A0A1H7HKR4"/>
<accession>A0A1H7HKR4</accession>
<evidence type="ECO:0000256" key="3">
    <source>
        <dbReference type="PIRSR" id="PIRSR600183-50"/>
    </source>
</evidence>
<keyword evidence="2 3" id="KW-0663">Pyridoxal phosphate</keyword>
<evidence type="ECO:0000256" key="1">
    <source>
        <dbReference type="ARBA" id="ARBA00001933"/>
    </source>
</evidence>
<proteinExistence type="predicted"/>
<dbReference type="RefSeq" id="WP_089710207.1">
    <property type="nucleotide sequence ID" value="NZ_FOBC01000002.1"/>
</dbReference>
<feature type="modified residue" description="N6-(pyridoxal phosphate)lysine" evidence="3">
    <location>
        <position position="52"/>
    </location>
</feature>
<dbReference type="STRING" id="650850.SAMN04488129_102201"/>
<dbReference type="PRINTS" id="PR01179">
    <property type="entry name" value="ODADCRBXLASE"/>
</dbReference>
<evidence type="ECO:0000259" key="4">
    <source>
        <dbReference type="Pfam" id="PF02784"/>
    </source>
</evidence>
<sequence length="418" mass="46600">MLPDYAFLASVSCRVGGAFYLFDSTRFHDNYLNLRNQLRSHWPNTELAYAMKANYMPPIGPLLVELDGWAEVVSAFEYQVARASLPAERIIFNGPIKHEQDLREALDKGSQVNLDSFREIRLLEKIAPEFERIEVGLRVCFEFTELASRFGFEVESGELDEALLFLDSIPGLDVVGLHCHATRRHLGVADPVERVERLCRLAGKMLPRHPIRSINIGGGLLGDMPASLRDQFPYSIPSLAEYADAIGRAFVRCSPTASMRLIVEPGTSMVANTMSLIAPVVETRQRRGGWQALLDTGINSLNPTRSSTRPSLKVVSSFRPEAERIPRDYRLVGNTCMEHDILCESFKWGLEAGDFVVFENRGAYSLNYTPPFIVPCPAVVDCQGRLLKQADSPDSILASYLTHPSDAPEAAYLEHPAD</sequence>
<dbReference type="PANTHER" id="PTHR43727:SF2">
    <property type="entry name" value="GROUP IV DECARBOXYLASE"/>
    <property type="match status" value="1"/>
</dbReference>